<feature type="compositionally biased region" description="Low complexity" evidence="1">
    <location>
        <begin position="62"/>
        <end position="88"/>
    </location>
</feature>
<dbReference type="Proteomes" id="UP000003343">
    <property type="component" value="Unassembled WGS sequence"/>
</dbReference>
<name>E6M218_9ACTO</name>
<proteinExistence type="predicted"/>
<dbReference type="HOGENOM" id="CLU_1487444_0_0_11"/>
<protein>
    <submittedName>
        <fullName evidence="2">Uncharacterized protein</fullName>
    </submittedName>
</protein>
<feature type="region of interest" description="Disordered" evidence="1">
    <location>
        <begin position="52"/>
        <end position="112"/>
    </location>
</feature>
<feature type="compositionally biased region" description="Polar residues" evidence="1">
    <location>
        <begin position="52"/>
        <end position="61"/>
    </location>
</feature>
<gene>
    <name evidence="2" type="ORF">HMPREF0576_0300</name>
</gene>
<reference evidence="2 3" key="1">
    <citation type="submission" date="2010-12" db="EMBL/GenBank/DDBJ databases">
        <authorList>
            <person name="Muzny D."/>
            <person name="Qin X."/>
            <person name="Deng J."/>
            <person name="Jiang H."/>
            <person name="Liu Y."/>
            <person name="Qu J."/>
            <person name="Song X.-Z."/>
            <person name="Zhang L."/>
            <person name="Thornton R."/>
            <person name="Coyle M."/>
            <person name="Francisco L."/>
            <person name="Jackson L."/>
            <person name="Javaid M."/>
            <person name="Korchina V."/>
            <person name="Kovar C."/>
            <person name="Mata R."/>
            <person name="Mathew T."/>
            <person name="Ngo R."/>
            <person name="Nguyen L."/>
            <person name="Nguyen N."/>
            <person name="Okwuonu G."/>
            <person name="Ongeri F."/>
            <person name="Pham C."/>
            <person name="Simmons D."/>
            <person name="Wilczek-Boney K."/>
            <person name="Hale W."/>
            <person name="Jakkamsetti A."/>
            <person name="Pham P."/>
            <person name="Ruth R."/>
            <person name="San Lucas F."/>
            <person name="Warren J."/>
            <person name="Zhang J."/>
            <person name="Zhao Z."/>
            <person name="Zhou C."/>
            <person name="Zhu D."/>
            <person name="Lee S."/>
            <person name="Bess C."/>
            <person name="Blankenburg K."/>
            <person name="Forbes L."/>
            <person name="Fu Q."/>
            <person name="Gubbala S."/>
            <person name="Hirani K."/>
            <person name="Jayaseelan J.C."/>
            <person name="Lara F."/>
            <person name="Munidasa M."/>
            <person name="Palculict T."/>
            <person name="Patil S."/>
            <person name="Pu L.-L."/>
            <person name="Saada N."/>
            <person name="Tang L."/>
            <person name="Weissenberger G."/>
            <person name="Zhu Y."/>
            <person name="Hemphill L."/>
            <person name="Shang Y."/>
            <person name="Youmans B."/>
            <person name="Ayvaz T."/>
            <person name="Ross M."/>
            <person name="Santibanez J."/>
            <person name="Aqrawi P."/>
            <person name="Gross S."/>
            <person name="Joshi V."/>
            <person name="Fowler G."/>
            <person name="Nazareth L."/>
            <person name="Reid J."/>
            <person name="Worley K."/>
            <person name="Petrosino J."/>
            <person name="Highlander S."/>
            <person name="Gibbs R."/>
        </authorList>
    </citation>
    <scope>NUCLEOTIDE SEQUENCE [LARGE SCALE GENOMIC DNA]</scope>
    <source>
        <strain evidence="2 3">ATCC 35242</strain>
    </source>
</reference>
<keyword evidence="3" id="KW-1185">Reference proteome</keyword>
<comment type="caution">
    <text evidence="2">The sequence shown here is derived from an EMBL/GenBank/DDBJ whole genome shotgun (WGS) entry which is preliminary data.</text>
</comment>
<organism evidence="2 3">
    <name type="scientific">Mobiluncus holmesii ATCC 35242</name>
    <dbReference type="NCBI Taxonomy" id="887899"/>
    <lineage>
        <taxon>Bacteria</taxon>
        <taxon>Bacillati</taxon>
        <taxon>Actinomycetota</taxon>
        <taxon>Actinomycetes</taxon>
        <taxon>Actinomycetales</taxon>
        <taxon>Actinomycetaceae</taxon>
        <taxon>Mobiluncus</taxon>
    </lineage>
</organism>
<evidence type="ECO:0000313" key="3">
    <source>
        <dbReference type="Proteomes" id="UP000003343"/>
    </source>
</evidence>
<feature type="compositionally biased region" description="Pro residues" evidence="1">
    <location>
        <begin position="89"/>
        <end position="105"/>
    </location>
</feature>
<dbReference type="AlphaFoldDB" id="E6M218"/>
<accession>E6M218</accession>
<evidence type="ECO:0000313" key="2">
    <source>
        <dbReference type="EMBL" id="EFU82531.1"/>
    </source>
</evidence>
<evidence type="ECO:0000256" key="1">
    <source>
        <dbReference type="SAM" id="MobiDB-lite"/>
    </source>
</evidence>
<dbReference type="EMBL" id="AEPZ01000003">
    <property type="protein sequence ID" value="EFU82531.1"/>
    <property type="molecule type" value="Genomic_DNA"/>
</dbReference>
<sequence length="183" mass="19140">MIKMKIFQCDSRLLTRFSNRALVIGSSATLTLGLGMVGIAPAAFATETTIPPTDEISSQQSDAAPTSVPDPTPSVTATPVAPTTETPATPAPATPAPATPAPAEPSDPDFTVKDVADSEIPQLDYGDFGSKSMYGDALGKLSVDKDYTTQHDDTLKVDSGDTVDIKSNLDVTVGLQALENWQE</sequence>